<dbReference type="RefSeq" id="WP_377125649.1">
    <property type="nucleotide sequence ID" value="NZ_JBHRSD010000026.1"/>
</dbReference>
<feature type="chain" id="PRO_5046279715" evidence="1">
    <location>
        <begin position="23"/>
        <end position="212"/>
    </location>
</feature>
<sequence>MNLLKTSLSSAVIFAFAQQVSAAAPAQSNVTSLNLQTPEVYRCCDYDRDRFCEPYIRYAERQETEELKFSPEQILAAVTMQSVDPIYIGGARYALNKSKFTPVYRTRTIFDPCRHEEPIIINQLAGYEVSFPVDGDFGQQLYFDISGRSDRSMSLNVSCGSFSGSDSGDKFVVSKSQNTGGTCKSMTVKFSFPAGTAAPTYIDLNLMISEQL</sequence>
<dbReference type="EMBL" id="JBHRSD010000026">
    <property type="protein sequence ID" value="MFC3033725.1"/>
    <property type="molecule type" value="Genomic_DNA"/>
</dbReference>
<dbReference type="Proteomes" id="UP001595453">
    <property type="component" value="Unassembled WGS sequence"/>
</dbReference>
<proteinExistence type="predicted"/>
<gene>
    <name evidence="2" type="ORF">ACFOEE_14470</name>
</gene>
<keyword evidence="3" id="KW-1185">Reference proteome</keyword>
<accession>A0ABV7CMD6</accession>
<protein>
    <submittedName>
        <fullName evidence="2">Uncharacterized protein</fullName>
    </submittedName>
</protein>
<evidence type="ECO:0000313" key="2">
    <source>
        <dbReference type="EMBL" id="MFC3033725.1"/>
    </source>
</evidence>
<feature type="signal peptide" evidence="1">
    <location>
        <begin position="1"/>
        <end position="22"/>
    </location>
</feature>
<evidence type="ECO:0000313" key="3">
    <source>
        <dbReference type="Proteomes" id="UP001595453"/>
    </source>
</evidence>
<keyword evidence="1" id="KW-0732">Signal</keyword>
<evidence type="ECO:0000256" key="1">
    <source>
        <dbReference type="SAM" id="SignalP"/>
    </source>
</evidence>
<name>A0ABV7CMD6_9GAMM</name>
<comment type="caution">
    <text evidence="2">The sequence shown here is derived from an EMBL/GenBank/DDBJ whole genome shotgun (WGS) entry which is preliminary data.</text>
</comment>
<reference evidence="3" key="1">
    <citation type="journal article" date="2019" name="Int. J. Syst. Evol. Microbiol.">
        <title>The Global Catalogue of Microorganisms (GCM) 10K type strain sequencing project: providing services to taxonomists for standard genome sequencing and annotation.</title>
        <authorList>
            <consortium name="The Broad Institute Genomics Platform"/>
            <consortium name="The Broad Institute Genome Sequencing Center for Infectious Disease"/>
            <person name="Wu L."/>
            <person name="Ma J."/>
        </authorList>
    </citation>
    <scope>NUCLEOTIDE SEQUENCE [LARGE SCALE GENOMIC DNA]</scope>
    <source>
        <strain evidence="3">KCTC 42730</strain>
    </source>
</reference>
<organism evidence="2 3">
    <name type="scientific">Pseudoalteromonas fenneropenaei</name>
    <dbReference type="NCBI Taxonomy" id="1737459"/>
    <lineage>
        <taxon>Bacteria</taxon>
        <taxon>Pseudomonadati</taxon>
        <taxon>Pseudomonadota</taxon>
        <taxon>Gammaproteobacteria</taxon>
        <taxon>Alteromonadales</taxon>
        <taxon>Pseudoalteromonadaceae</taxon>
        <taxon>Pseudoalteromonas</taxon>
    </lineage>
</organism>